<dbReference type="EMBL" id="KV878217">
    <property type="protein sequence ID" value="OJJ30282.1"/>
    <property type="molecule type" value="Genomic_DNA"/>
</dbReference>
<gene>
    <name evidence="1" type="ORF">ASPWEDRAFT_187701</name>
</gene>
<dbReference type="InterPro" id="IPR011009">
    <property type="entry name" value="Kinase-like_dom_sf"/>
</dbReference>
<dbReference type="RefSeq" id="XP_040683959.1">
    <property type="nucleotide sequence ID" value="XM_040832195.1"/>
</dbReference>
<name>A0A1L9R5T3_ASPWE</name>
<dbReference type="GeneID" id="63748043"/>
<evidence type="ECO:0000313" key="1">
    <source>
        <dbReference type="EMBL" id="OJJ30282.1"/>
    </source>
</evidence>
<dbReference type="VEuPathDB" id="FungiDB:ASPWEDRAFT_187701"/>
<keyword evidence="2" id="KW-1185">Reference proteome</keyword>
<dbReference type="OrthoDB" id="4389629at2759"/>
<reference evidence="2" key="1">
    <citation type="journal article" date="2017" name="Genome Biol.">
        <title>Comparative genomics reveals high biological diversity and specific adaptations in the industrially and medically important fungal genus Aspergillus.</title>
        <authorList>
            <person name="de Vries R.P."/>
            <person name="Riley R."/>
            <person name="Wiebenga A."/>
            <person name="Aguilar-Osorio G."/>
            <person name="Amillis S."/>
            <person name="Uchima C.A."/>
            <person name="Anderluh G."/>
            <person name="Asadollahi M."/>
            <person name="Askin M."/>
            <person name="Barry K."/>
            <person name="Battaglia E."/>
            <person name="Bayram O."/>
            <person name="Benocci T."/>
            <person name="Braus-Stromeyer S.A."/>
            <person name="Caldana C."/>
            <person name="Canovas D."/>
            <person name="Cerqueira G.C."/>
            <person name="Chen F."/>
            <person name="Chen W."/>
            <person name="Choi C."/>
            <person name="Clum A."/>
            <person name="Dos Santos R.A."/>
            <person name="Damasio A.R."/>
            <person name="Diallinas G."/>
            <person name="Emri T."/>
            <person name="Fekete E."/>
            <person name="Flipphi M."/>
            <person name="Freyberg S."/>
            <person name="Gallo A."/>
            <person name="Gournas C."/>
            <person name="Habgood R."/>
            <person name="Hainaut M."/>
            <person name="Harispe M.L."/>
            <person name="Henrissat B."/>
            <person name="Hilden K.S."/>
            <person name="Hope R."/>
            <person name="Hossain A."/>
            <person name="Karabika E."/>
            <person name="Karaffa L."/>
            <person name="Karanyi Z."/>
            <person name="Krasevec N."/>
            <person name="Kuo A."/>
            <person name="Kusch H."/>
            <person name="LaButti K."/>
            <person name="Lagendijk E.L."/>
            <person name="Lapidus A."/>
            <person name="Levasseur A."/>
            <person name="Lindquist E."/>
            <person name="Lipzen A."/>
            <person name="Logrieco A.F."/>
            <person name="MacCabe A."/>
            <person name="Maekelae M.R."/>
            <person name="Malavazi I."/>
            <person name="Melin P."/>
            <person name="Meyer V."/>
            <person name="Mielnichuk N."/>
            <person name="Miskei M."/>
            <person name="Molnar A.P."/>
            <person name="Mule G."/>
            <person name="Ngan C.Y."/>
            <person name="Orejas M."/>
            <person name="Orosz E."/>
            <person name="Ouedraogo J.P."/>
            <person name="Overkamp K.M."/>
            <person name="Park H.-S."/>
            <person name="Perrone G."/>
            <person name="Piumi F."/>
            <person name="Punt P.J."/>
            <person name="Ram A.F."/>
            <person name="Ramon A."/>
            <person name="Rauscher S."/>
            <person name="Record E."/>
            <person name="Riano-Pachon D.M."/>
            <person name="Robert V."/>
            <person name="Roehrig J."/>
            <person name="Ruller R."/>
            <person name="Salamov A."/>
            <person name="Salih N.S."/>
            <person name="Samson R.A."/>
            <person name="Sandor E."/>
            <person name="Sanguinetti M."/>
            <person name="Schuetze T."/>
            <person name="Sepcic K."/>
            <person name="Shelest E."/>
            <person name="Sherlock G."/>
            <person name="Sophianopoulou V."/>
            <person name="Squina F.M."/>
            <person name="Sun H."/>
            <person name="Susca A."/>
            <person name="Todd R.B."/>
            <person name="Tsang A."/>
            <person name="Unkles S.E."/>
            <person name="van de Wiele N."/>
            <person name="van Rossen-Uffink D."/>
            <person name="Oliveira J.V."/>
            <person name="Vesth T.C."/>
            <person name="Visser J."/>
            <person name="Yu J.-H."/>
            <person name="Zhou M."/>
            <person name="Andersen M.R."/>
            <person name="Archer D.B."/>
            <person name="Baker S.E."/>
            <person name="Benoit I."/>
            <person name="Brakhage A.A."/>
            <person name="Braus G.H."/>
            <person name="Fischer R."/>
            <person name="Frisvad J.C."/>
            <person name="Goldman G.H."/>
            <person name="Houbraken J."/>
            <person name="Oakley B."/>
            <person name="Pocsi I."/>
            <person name="Scazzocchio C."/>
            <person name="Seiboth B."/>
            <person name="vanKuyk P.A."/>
            <person name="Wortman J."/>
            <person name="Dyer P.S."/>
            <person name="Grigoriev I.V."/>
        </authorList>
    </citation>
    <scope>NUCLEOTIDE SEQUENCE [LARGE SCALE GENOMIC DNA]</scope>
    <source>
        <strain evidence="2">DTO 134E9</strain>
    </source>
</reference>
<evidence type="ECO:0008006" key="3">
    <source>
        <dbReference type="Google" id="ProtNLM"/>
    </source>
</evidence>
<protein>
    <recommendedName>
        <fullName evidence="3">Protein kinase domain-containing protein</fullName>
    </recommendedName>
</protein>
<dbReference type="Proteomes" id="UP000184383">
    <property type="component" value="Unassembled WGS sequence"/>
</dbReference>
<evidence type="ECO:0000313" key="2">
    <source>
        <dbReference type="Proteomes" id="UP000184383"/>
    </source>
</evidence>
<organism evidence="1 2">
    <name type="scientific">Aspergillus wentii DTO 134E9</name>
    <dbReference type="NCBI Taxonomy" id="1073089"/>
    <lineage>
        <taxon>Eukaryota</taxon>
        <taxon>Fungi</taxon>
        <taxon>Dikarya</taxon>
        <taxon>Ascomycota</taxon>
        <taxon>Pezizomycotina</taxon>
        <taxon>Eurotiomycetes</taxon>
        <taxon>Eurotiomycetidae</taxon>
        <taxon>Eurotiales</taxon>
        <taxon>Aspergillaceae</taxon>
        <taxon>Aspergillus</taxon>
        <taxon>Aspergillus subgen. Cremei</taxon>
    </lineage>
</organism>
<dbReference type="SUPFAM" id="SSF56112">
    <property type="entry name" value="Protein kinase-like (PK-like)"/>
    <property type="match status" value="1"/>
</dbReference>
<proteinExistence type="predicted"/>
<accession>A0A1L9R5T3</accession>
<sequence length="204" mass="24186">MPKWAFDFTGRTPIIEDRPIKIEKQLTEETIGMFGQRQVLTLARYMDTNQPVMVKIRYDLNPKHFNLQNPKQVRKDAKEDFMNEWEGVETVQKIGHGPEYIDHFMQKARPSFPYPNGKVYFLILSRVPGENVAEIYKELSFEQLESIRRQIAYILEHMRQDDWALSEQDPNFLRYDREQDKLYLVDFTYLSIIDSESPTSCPSP</sequence>
<dbReference type="AlphaFoldDB" id="A0A1L9R5T3"/>